<dbReference type="PANTHER" id="PTHR33164:SF57">
    <property type="entry name" value="MARR-FAMILY TRANSCRIPTIONAL REGULATOR"/>
    <property type="match status" value="1"/>
</dbReference>
<dbReference type="InterPro" id="IPR036390">
    <property type="entry name" value="WH_DNA-bd_sf"/>
</dbReference>
<dbReference type="PANTHER" id="PTHR33164">
    <property type="entry name" value="TRANSCRIPTIONAL REGULATOR, MARR FAMILY"/>
    <property type="match status" value="1"/>
</dbReference>
<dbReference type="KEGG" id="hcz:G9Q37_13635"/>
<dbReference type="AlphaFoldDB" id="A0A6G8IJ54"/>
<dbReference type="EMBL" id="CP049989">
    <property type="protein sequence ID" value="QIM53113.1"/>
    <property type="molecule type" value="Genomic_DNA"/>
</dbReference>
<proteinExistence type="predicted"/>
<sequence length="155" mass="17016">MSPPSAPDDDFRWRQHNPGRVLDNALRRFEERVLELLREAGQTQTRRSHVNLTRHLDLHGTRITELARRAAMTNAAMTELIDQCEALGLVERQPDPADKRARVVCFTVAGLAWLDAFGQAVAAAQAEMAAEIGQAGMSVVLGGLARYAQARDEGG</sequence>
<evidence type="ECO:0000313" key="3">
    <source>
        <dbReference type="Proteomes" id="UP000503162"/>
    </source>
</evidence>
<dbReference type="SMART" id="SM00347">
    <property type="entry name" value="HTH_MARR"/>
    <property type="match status" value="1"/>
</dbReference>
<dbReference type="GO" id="GO:0003700">
    <property type="term" value="F:DNA-binding transcription factor activity"/>
    <property type="evidence" value="ECO:0007669"/>
    <property type="project" value="InterPro"/>
</dbReference>
<dbReference type="Proteomes" id="UP000503162">
    <property type="component" value="Chromosome"/>
</dbReference>
<reference evidence="2 3" key="1">
    <citation type="submission" date="2020-03" db="EMBL/GenBank/DDBJ databases">
        <title>Hydrogenophaga sp. nov. isolated from cyanobacterial mat.</title>
        <authorList>
            <person name="Thorat V."/>
            <person name="Kirdat K."/>
            <person name="Tiwarekar B."/>
            <person name="Costa E.D."/>
            <person name="Yadav A."/>
        </authorList>
    </citation>
    <scope>NUCLEOTIDE SEQUENCE [LARGE SCALE GENOMIC DNA]</scope>
    <source>
        <strain evidence="2 3">BA0156</strain>
    </source>
</reference>
<dbReference type="Pfam" id="PF12802">
    <property type="entry name" value="MarR_2"/>
    <property type="match status" value="1"/>
</dbReference>
<keyword evidence="3" id="KW-1185">Reference proteome</keyword>
<dbReference type="Gene3D" id="1.10.10.10">
    <property type="entry name" value="Winged helix-like DNA-binding domain superfamily/Winged helix DNA-binding domain"/>
    <property type="match status" value="1"/>
</dbReference>
<evidence type="ECO:0000259" key="1">
    <source>
        <dbReference type="PROSITE" id="PS50995"/>
    </source>
</evidence>
<dbReference type="InterPro" id="IPR039422">
    <property type="entry name" value="MarR/SlyA-like"/>
</dbReference>
<name>A0A6G8IJ54_9BURK</name>
<dbReference type="InterPro" id="IPR036388">
    <property type="entry name" value="WH-like_DNA-bd_sf"/>
</dbReference>
<accession>A0A6G8IJ54</accession>
<dbReference type="GO" id="GO:0006950">
    <property type="term" value="P:response to stress"/>
    <property type="evidence" value="ECO:0007669"/>
    <property type="project" value="TreeGrafter"/>
</dbReference>
<dbReference type="RefSeq" id="WP_166227874.1">
    <property type="nucleotide sequence ID" value="NZ_CP049989.1"/>
</dbReference>
<dbReference type="SUPFAM" id="SSF46785">
    <property type="entry name" value="Winged helix' DNA-binding domain"/>
    <property type="match status" value="1"/>
</dbReference>
<evidence type="ECO:0000313" key="2">
    <source>
        <dbReference type="EMBL" id="QIM53113.1"/>
    </source>
</evidence>
<feature type="domain" description="HTH marR-type" evidence="1">
    <location>
        <begin position="15"/>
        <end position="149"/>
    </location>
</feature>
<gene>
    <name evidence="2" type="ORF">G9Q37_13635</name>
</gene>
<dbReference type="InterPro" id="IPR000835">
    <property type="entry name" value="HTH_MarR-typ"/>
</dbReference>
<dbReference type="PROSITE" id="PS50995">
    <property type="entry name" value="HTH_MARR_2"/>
    <property type="match status" value="1"/>
</dbReference>
<organism evidence="2 3">
    <name type="scientific">Hydrogenophaga crocea</name>
    <dbReference type="NCBI Taxonomy" id="2716225"/>
    <lineage>
        <taxon>Bacteria</taxon>
        <taxon>Pseudomonadati</taxon>
        <taxon>Pseudomonadota</taxon>
        <taxon>Betaproteobacteria</taxon>
        <taxon>Burkholderiales</taxon>
        <taxon>Comamonadaceae</taxon>
        <taxon>Hydrogenophaga</taxon>
    </lineage>
</organism>
<protein>
    <submittedName>
        <fullName evidence="2">Winged helix-turn-helix transcriptional regulator</fullName>
    </submittedName>
</protein>